<reference evidence="3" key="1">
    <citation type="journal article" date="2021" name="J Fungi (Basel)">
        <title>Genomic and Metabolomic Analyses of the Marine Fungus Emericellopsis cladophorae: Insights into Saltwater Adaptability Mechanisms and Its Biosynthetic Potential.</title>
        <authorList>
            <person name="Goncalves M.F.M."/>
            <person name="Hilario S."/>
            <person name="Van de Peer Y."/>
            <person name="Esteves A.C."/>
            <person name="Alves A."/>
        </authorList>
    </citation>
    <scope>NUCLEOTIDE SEQUENCE</scope>
    <source>
        <strain evidence="3">MUM 19.33</strain>
    </source>
</reference>
<evidence type="ECO:0000313" key="3">
    <source>
        <dbReference type="EMBL" id="KAI6783001.1"/>
    </source>
</evidence>
<dbReference type="Pfam" id="PF01068">
    <property type="entry name" value="DNA_ligase_A_M"/>
    <property type="match status" value="1"/>
</dbReference>
<dbReference type="InterPro" id="IPR012340">
    <property type="entry name" value="NA-bd_OB-fold"/>
</dbReference>
<dbReference type="GO" id="GO:0005739">
    <property type="term" value="C:mitochondrion"/>
    <property type="evidence" value="ECO:0007669"/>
    <property type="project" value="TreeGrafter"/>
</dbReference>
<keyword evidence="4" id="KW-1185">Reference proteome</keyword>
<dbReference type="EMBL" id="JAGIXG020000010">
    <property type="protein sequence ID" value="KAI6783001.1"/>
    <property type="molecule type" value="Genomic_DNA"/>
</dbReference>
<dbReference type="GO" id="GO:0005634">
    <property type="term" value="C:nucleus"/>
    <property type="evidence" value="ECO:0007669"/>
    <property type="project" value="TreeGrafter"/>
</dbReference>
<dbReference type="GO" id="GO:0005524">
    <property type="term" value="F:ATP binding"/>
    <property type="evidence" value="ECO:0007669"/>
    <property type="project" value="InterPro"/>
</dbReference>
<dbReference type="PROSITE" id="PS50160">
    <property type="entry name" value="DNA_LIGASE_A3"/>
    <property type="match status" value="1"/>
</dbReference>
<dbReference type="PANTHER" id="PTHR45674">
    <property type="entry name" value="DNA LIGASE 1/3 FAMILY MEMBER"/>
    <property type="match status" value="1"/>
</dbReference>
<dbReference type="SUPFAM" id="SSF56091">
    <property type="entry name" value="DNA ligase/mRNA capping enzyme, catalytic domain"/>
    <property type="match status" value="1"/>
</dbReference>
<dbReference type="GeneID" id="75828676"/>
<proteinExistence type="predicted"/>
<dbReference type="Gene3D" id="2.40.50.140">
    <property type="entry name" value="Nucleic acid-binding proteins"/>
    <property type="match status" value="1"/>
</dbReference>
<dbReference type="PANTHER" id="PTHR45674:SF12">
    <property type="entry name" value="ATP DEPENDENT DNA LIGASE DOMAIN-CONTAINING PROTEIN"/>
    <property type="match status" value="1"/>
</dbReference>
<dbReference type="OrthoDB" id="2160351at2759"/>
<evidence type="ECO:0000256" key="1">
    <source>
        <dbReference type="ARBA" id="ARBA00022598"/>
    </source>
</evidence>
<feature type="domain" description="ATP-dependent DNA ligase family profile" evidence="2">
    <location>
        <begin position="47"/>
        <end position="163"/>
    </location>
</feature>
<dbReference type="AlphaFoldDB" id="A0A9P9Y434"/>
<dbReference type="GO" id="GO:0003910">
    <property type="term" value="F:DNA ligase (ATP) activity"/>
    <property type="evidence" value="ECO:0007669"/>
    <property type="project" value="InterPro"/>
</dbReference>
<dbReference type="GO" id="GO:0006281">
    <property type="term" value="P:DNA repair"/>
    <property type="evidence" value="ECO:0007669"/>
    <property type="project" value="InterPro"/>
</dbReference>
<organism evidence="3 4">
    <name type="scientific">Emericellopsis cladophorae</name>
    <dbReference type="NCBI Taxonomy" id="2686198"/>
    <lineage>
        <taxon>Eukaryota</taxon>
        <taxon>Fungi</taxon>
        <taxon>Dikarya</taxon>
        <taxon>Ascomycota</taxon>
        <taxon>Pezizomycotina</taxon>
        <taxon>Sordariomycetes</taxon>
        <taxon>Hypocreomycetidae</taxon>
        <taxon>Hypocreales</taxon>
        <taxon>Bionectriaceae</taxon>
        <taxon>Emericellopsis</taxon>
    </lineage>
</organism>
<dbReference type="Proteomes" id="UP001055219">
    <property type="component" value="Unassembled WGS sequence"/>
</dbReference>
<dbReference type="InterPro" id="IPR012310">
    <property type="entry name" value="DNA_ligase_ATP-dep_cent"/>
</dbReference>
<accession>A0A9P9Y434</accession>
<dbReference type="RefSeq" id="XP_051363857.1">
    <property type="nucleotide sequence ID" value="XM_051504771.1"/>
</dbReference>
<evidence type="ECO:0000313" key="4">
    <source>
        <dbReference type="Proteomes" id="UP001055219"/>
    </source>
</evidence>
<dbReference type="GO" id="GO:1903461">
    <property type="term" value="P:Okazaki fragment processing involved in mitotic DNA replication"/>
    <property type="evidence" value="ECO:0007669"/>
    <property type="project" value="TreeGrafter"/>
</dbReference>
<dbReference type="Gene3D" id="3.30.470.30">
    <property type="entry name" value="DNA ligase/mRNA capping enzyme"/>
    <property type="match status" value="1"/>
</dbReference>
<keyword evidence="1 3" id="KW-0436">Ligase</keyword>
<sequence length="340" mass="38667">MKISVAYVEKEKRILPFHKIRNHVTRRGLYLGTDHDSPPRAHDHLMIIYYDILLLEDESLLQVRHSERIKLLESLIEHRAGWAETVKRRVIDFGTHHAASDLRNVFAEVITSKQEGLVIKPDEPYFDLSVPGRPRSGRCIKLKKEYIGGMGDIGDFAIVGAGYDAVKAMVYRIPNLKWTYFFFGNLSNKTDVQKHGAKPRFTVMGTVELNQTLLTSVMEHGSSGAVTQEENTQIIVDIVHRMNKRPGMSVIFTSPMVFDMRCFSFVKDGNSGLWVPRFPVVTKVHFDRDYMDTITFQELQDNAQDAVNVGEQPADTDNYGNPIPQTLHAKQHPELVCITS</sequence>
<name>A0A9P9Y434_9HYPO</name>
<dbReference type="GO" id="GO:0006310">
    <property type="term" value="P:DNA recombination"/>
    <property type="evidence" value="ECO:0007669"/>
    <property type="project" value="InterPro"/>
</dbReference>
<gene>
    <name evidence="3" type="ORF">J7T54_002162</name>
</gene>
<reference evidence="3" key="2">
    <citation type="submission" date="2022-07" db="EMBL/GenBank/DDBJ databases">
        <authorList>
            <person name="Goncalves M.F.M."/>
            <person name="Hilario S."/>
            <person name="Van De Peer Y."/>
            <person name="Esteves A.C."/>
            <person name="Alves A."/>
        </authorList>
    </citation>
    <scope>NUCLEOTIDE SEQUENCE</scope>
    <source>
        <strain evidence="3">MUM 19.33</strain>
    </source>
</reference>
<comment type="caution">
    <text evidence="3">The sequence shown here is derived from an EMBL/GenBank/DDBJ whole genome shotgun (WGS) entry which is preliminary data.</text>
</comment>
<protein>
    <submittedName>
        <fullName evidence="3">DNA ligase-like protein</fullName>
    </submittedName>
</protein>
<dbReference type="InterPro" id="IPR050191">
    <property type="entry name" value="ATP-dep_DNA_ligase"/>
</dbReference>
<evidence type="ECO:0000259" key="2">
    <source>
        <dbReference type="PROSITE" id="PS50160"/>
    </source>
</evidence>